<protein>
    <submittedName>
        <fullName evidence="1">Uncharacterized protein</fullName>
    </submittedName>
</protein>
<evidence type="ECO:0000313" key="1">
    <source>
        <dbReference type="EMBL" id="MBB6067872.1"/>
    </source>
</evidence>
<dbReference type="AlphaFoldDB" id="A0A7J9S5B3"/>
<dbReference type="RefSeq" id="WP_183546929.1">
    <property type="nucleotide sequence ID" value="NZ_JACHIQ010000002.1"/>
</dbReference>
<dbReference type="Proteomes" id="UP000584706">
    <property type="component" value="Unassembled WGS sequence"/>
</dbReference>
<accession>A0A7J9S5B3</accession>
<sequence>MNGFTKTQSQLVKTRFDKVLDSQAIIRKCMPEEEVDESTRSIVLESINVDDTILKKSDMEVFEIPIKPSKKTAQIFDLNCKITRQTRYVKSSLGKVSGILSKVVAKSENFYGVTELASGGTANTGTTAWTDAIPLRTIVKEIQVEVEALKDHTEAAINMIVPSAKKVFLTAPINDYGHNPKQFLPDIANIYTSTAITDKAILVPFDSTICSLARATKLKVAPEVFEQTKTKLIATEAIGPVIDEAKGVRVMSI</sequence>
<organism evidence="1 2">
    <name type="scientific">Methanococcus maripaludis</name>
    <name type="common">Methanococcus deltae</name>
    <dbReference type="NCBI Taxonomy" id="39152"/>
    <lineage>
        <taxon>Archaea</taxon>
        <taxon>Methanobacteriati</taxon>
        <taxon>Methanobacteriota</taxon>
        <taxon>Methanomada group</taxon>
        <taxon>Methanococci</taxon>
        <taxon>Methanococcales</taxon>
        <taxon>Methanococcaceae</taxon>
        <taxon>Methanococcus</taxon>
    </lineage>
</organism>
<gene>
    <name evidence="1" type="ORF">HNP97_001382</name>
</gene>
<name>A0A7J9S5B3_METMI</name>
<proteinExistence type="predicted"/>
<dbReference type="EMBL" id="JACHIQ010000002">
    <property type="protein sequence ID" value="MBB6067872.1"/>
    <property type="molecule type" value="Genomic_DNA"/>
</dbReference>
<comment type="caution">
    <text evidence="1">The sequence shown here is derived from an EMBL/GenBank/DDBJ whole genome shotgun (WGS) entry which is preliminary data.</text>
</comment>
<evidence type="ECO:0000313" key="2">
    <source>
        <dbReference type="Proteomes" id="UP000584706"/>
    </source>
</evidence>
<reference evidence="1 2" key="1">
    <citation type="submission" date="2020-08" db="EMBL/GenBank/DDBJ databases">
        <title>Genomic Encyclopedia of Type Strains, Phase IV (KMG-V): Genome sequencing to study the core and pangenomes of soil and plant-associated prokaryotes.</title>
        <authorList>
            <person name="Whitman W."/>
        </authorList>
    </citation>
    <scope>NUCLEOTIDE SEQUENCE [LARGE SCALE GENOMIC DNA]</scope>
    <source>
        <strain evidence="1 2">DSM 7078</strain>
    </source>
</reference>